<dbReference type="EMBL" id="AFOY02000002">
    <property type="protein sequence ID" value="EXF96405.1"/>
    <property type="molecule type" value="Genomic_DNA"/>
</dbReference>
<evidence type="ECO:0000259" key="1">
    <source>
        <dbReference type="PROSITE" id="PS51819"/>
    </source>
</evidence>
<name>A0A010SUJ7_PSEFL</name>
<dbReference type="PATRIC" id="fig|1042209.11.peg.291"/>
<gene>
    <name evidence="2" type="ORF">HK44_015755</name>
</gene>
<dbReference type="PROSITE" id="PS51819">
    <property type="entry name" value="VOC"/>
    <property type="match status" value="1"/>
</dbReference>
<dbReference type="Pfam" id="PF00903">
    <property type="entry name" value="Glyoxalase"/>
    <property type="match status" value="1"/>
</dbReference>
<reference evidence="2 3" key="1">
    <citation type="journal article" date="2011" name="J. Bacteriol.">
        <title>Draft genome sequence of the polycyclic aromatic hydrocarbon-degrading, genetically engineered bioluminescent bioreporter Pseudomonas fluorescens HK44.</title>
        <authorList>
            <person name="Chauhan A."/>
            <person name="Layton A.C."/>
            <person name="Williams D.E."/>
            <person name="Smartt A.E."/>
            <person name="Ripp S."/>
            <person name="Karpinets T.V."/>
            <person name="Brown S.D."/>
            <person name="Sayler G.S."/>
        </authorList>
    </citation>
    <scope>NUCLEOTIDE SEQUENCE [LARGE SCALE GENOMIC DNA]</scope>
    <source>
        <strain evidence="2 3">HK44</strain>
    </source>
</reference>
<evidence type="ECO:0000313" key="3">
    <source>
        <dbReference type="Proteomes" id="UP000022611"/>
    </source>
</evidence>
<organism evidence="2 3">
    <name type="scientific">Pseudomonas fluorescens HK44</name>
    <dbReference type="NCBI Taxonomy" id="1042209"/>
    <lineage>
        <taxon>Bacteria</taxon>
        <taxon>Pseudomonadati</taxon>
        <taxon>Pseudomonadota</taxon>
        <taxon>Gammaproteobacteria</taxon>
        <taxon>Pseudomonadales</taxon>
        <taxon>Pseudomonadaceae</taxon>
        <taxon>Pseudomonas</taxon>
    </lineage>
</organism>
<dbReference type="InterPro" id="IPR037523">
    <property type="entry name" value="VOC_core"/>
</dbReference>
<dbReference type="eggNOG" id="COG0346">
    <property type="taxonomic scope" value="Bacteria"/>
</dbReference>
<accession>A0A010SUJ7</accession>
<sequence length="130" mass="13721">MKFGYMIIYVPDVAASLQFFSSAFGIATRFLHEPATYGELETGETTLAFAADELAAMNFSTGHISAHASPKPLGIEVGLVTDDVPAAHAKALHAGATEIAAPLIKPWGQTVSYVRCPDGTLVELCTPVQV</sequence>
<protein>
    <submittedName>
        <fullName evidence="2">Glyoxalase</fullName>
    </submittedName>
</protein>
<dbReference type="SUPFAM" id="SSF54593">
    <property type="entry name" value="Glyoxalase/Bleomycin resistance protein/Dihydroxybiphenyl dioxygenase"/>
    <property type="match status" value="1"/>
</dbReference>
<dbReference type="RefSeq" id="WP_019689642.1">
    <property type="nucleotide sequence ID" value="NZ_AFOY02000002.1"/>
</dbReference>
<dbReference type="Gene3D" id="3.10.180.10">
    <property type="entry name" value="2,3-Dihydroxybiphenyl 1,2-Dioxygenase, domain 1"/>
    <property type="match status" value="1"/>
</dbReference>
<dbReference type="Proteomes" id="UP000022611">
    <property type="component" value="Unassembled WGS sequence"/>
</dbReference>
<dbReference type="CDD" id="cd07264">
    <property type="entry name" value="VOC_like"/>
    <property type="match status" value="1"/>
</dbReference>
<dbReference type="InterPro" id="IPR029068">
    <property type="entry name" value="Glyas_Bleomycin-R_OHBP_Dase"/>
</dbReference>
<feature type="domain" description="VOC" evidence="1">
    <location>
        <begin position="2"/>
        <end position="127"/>
    </location>
</feature>
<dbReference type="OrthoDB" id="9798430at2"/>
<comment type="caution">
    <text evidence="2">The sequence shown here is derived from an EMBL/GenBank/DDBJ whole genome shotgun (WGS) entry which is preliminary data.</text>
</comment>
<dbReference type="InterPro" id="IPR004360">
    <property type="entry name" value="Glyas_Fos-R_dOase_dom"/>
</dbReference>
<dbReference type="AlphaFoldDB" id="A0A010SUJ7"/>
<dbReference type="HOGENOM" id="CLU_046006_18_1_6"/>
<evidence type="ECO:0000313" key="2">
    <source>
        <dbReference type="EMBL" id="EXF96405.1"/>
    </source>
</evidence>
<proteinExistence type="predicted"/>